<accession>A0ABQ8GWK8</accession>
<feature type="region of interest" description="Disordered" evidence="2">
    <location>
        <begin position="1"/>
        <end position="27"/>
    </location>
</feature>
<dbReference type="Pfam" id="PF01906">
    <property type="entry name" value="YbjQ_1"/>
    <property type="match status" value="1"/>
</dbReference>
<organism evidence="3 4">
    <name type="scientific">Macrophomina phaseolina</name>
    <dbReference type="NCBI Taxonomy" id="35725"/>
    <lineage>
        <taxon>Eukaryota</taxon>
        <taxon>Fungi</taxon>
        <taxon>Dikarya</taxon>
        <taxon>Ascomycota</taxon>
        <taxon>Pezizomycotina</taxon>
        <taxon>Dothideomycetes</taxon>
        <taxon>Dothideomycetes incertae sedis</taxon>
        <taxon>Botryosphaeriales</taxon>
        <taxon>Botryosphaeriaceae</taxon>
        <taxon>Macrophomina</taxon>
    </lineage>
</organism>
<dbReference type="EMBL" id="JAGTJR010000001">
    <property type="protein sequence ID" value="KAH7065641.1"/>
    <property type="molecule type" value="Genomic_DNA"/>
</dbReference>
<protein>
    <submittedName>
        <fullName evidence="3">Heavy-metal-binding-domain-containing protein</fullName>
    </submittedName>
</protein>
<dbReference type="PANTHER" id="PTHR34068">
    <property type="entry name" value="UPF0145 PROTEIN YBJQ"/>
    <property type="match status" value="1"/>
</dbReference>
<reference evidence="3 4" key="1">
    <citation type="journal article" date="2021" name="Nat. Commun.">
        <title>Genetic determinants of endophytism in the Arabidopsis root mycobiome.</title>
        <authorList>
            <person name="Mesny F."/>
            <person name="Miyauchi S."/>
            <person name="Thiergart T."/>
            <person name="Pickel B."/>
            <person name="Atanasova L."/>
            <person name="Karlsson M."/>
            <person name="Huettel B."/>
            <person name="Barry K.W."/>
            <person name="Haridas S."/>
            <person name="Chen C."/>
            <person name="Bauer D."/>
            <person name="Andreopoulos W."/>
            <person name="Pangilinan J."/>
            <person name="LaButti K."/>
            <person name="Riley R."/>
            <person name="Lipzen A."/>
            <person name="Clum A."/>
            <person name="Drula E."/>
            <person name="Henrissat B."/>
            <person name="Kohler A."/>
            <person name="Grigoriev I.V."/>
            <person name="Martin F.M."/>
            <person name="Hacquard S."/>
        </authorList>
    </citation>
    <scope>NUCLEOTIDE SEQUENCE [LARGE SCALE GENOMIC DNA]</scope>
    <source>
        <strain evidence="3 4">MPI-SDFR-AT-0080</strain>
    </source>
</reference>
<evidence type="ECO:0000313" key="4">
    <source>
        <dbReference type="Proteomes" id="UP000774617"/>
    </source>
</evidence>
<dbReference type="Proteomes" id="UP000774617">
    <property type="component" value="Unassembled WGS sequence"/>
</dbReference>
<evidence type="ECO:0000313" key="3">
    <source>
        <dbReference type="EMBL" id="KAH7065641.1"/>
    </source>
</evidence>
<comment type="similarity">
    <text evidence="1">Belongs to the UPF0145 family.</text>
</comment>
<sequence length="162" mass="17766">MPHHHDKAASSTGAVHRPKEEGSHLVPPEISDLHCFTETNGIITTTMFDVPGYRITKVLGTVYGITVRSRNWAAGLGMVLKSIAGGELRWFTSMLYSARNDAISRLVDECQKRGGNAVIAMRFDQSELGGFAQVCAYGTACHVEKIDPNSELPMYPQLYTGH</sequence>
<dbReference type="PANTHER" id="PTHR34068:SF2">
    <property type="entry name" value="UPF0145 PROTEIN SCO3412"/>
    <property type="match status" value="1"/>
</dbReference>
<comment type="caution">
    <text evidence="3">The sequence shown here is derived from an EMBL/GenBank/DDBJ whole genome shotgun (WGS) entry which is preliminary data.</text>
</comment>
<dbReference type="SUPFAM" id="SSF117782">
    <property type="entry name" value="YbjQ-like"/>
    <property type="match status" value="1"/>
</dbReference>
<dbReference type="InterPro" id="IPR035439">
    <property type="entry name" value="UPF0145_dom_sf"/>
</dbReference>
<evidence type="ECO:0000256" key="1">
    <source>
        <dbReference type="ARBA" id="ARBA00010751"/>
    </source>
</evidence>
<proteinExistence type="inferred from homology"/>
<keyword evidence="4" id="KW-1185">Reference proteome</keyword>
<dbReference type="HAMAP" id="MF_00338">
    <property type="entry name" value="UPF0145"/>
    <property type="match status" value="1"/>
</dbReference>
<gene>
    <name evidence="3" type="ORF">B0J12DRAFT_641174</name>
</gene>
<name>A0ABQ8GWK8_9PEZI</name>
<dbReference type="Gene3D" id="3.30.110.70">
    <property type="entry name" value="Hypothetical protein apc22750. Chain B"/>
    <property type="match status" value="1"/>
</dbReference>
<evidence type="ECO:0000256" key="2">
    <source>
        <dbReference type="SAM" id="MobiDB-lite"/>
    </source>
</evidence>
<dbReference type="InterPro" id="IPR002765">
    <property type="entry name" value="UPF0145_YbjQ-like"/>
</dbReference>